<sequence length="58" mass="5900">LRSARRGPRARHAQQSHYCMAAGRGARRAGGQQLAGLHAARQNVSGPGAGDSGIPPGV</sequence>
<feature type="compositionally biased region" description="Low complexity" evidence="1">
    <location>
        <begin position="30"/>
        <end position="42"/>
    </location>
</feature>
<reference evidence="2" key="1">
    <citation type="journal article" date="2019" name="Sci. Rep.">
        <title>Draft genome of Tanacetum cinerariifolium, the natural source of mosquito coil.</title>
        <authorList>
            <person name="Yamashiro T."/>
            <person name="Shiraishi A."/>
            <person name="Satake H."/>
            <person name="Nakayama K."/>
        </authorList>
    </citation>
    <scope>NUCLEOTIDE SEQUENCE</scope>
</reference>
<organism evidence="2">
    <name type="scientific">Tanacetum cinerariifolium</name>
    <name type="common">Dalmatian daisy</name>
    <name type="synonym">Chrysanthemum cinerariifolium</name>
    <dbReference type="NCBI Taxonomy" id="118510"/>
    <lineage>
        <taxon>Eukaryota</taxon>
        <taxon>Viridiplantae</taxon>
        <taxon>Streptophyta</taxon>
        <taxon>Embryophyta</taxon>
        <taxon>Tracheophyta</taxon>
        <taxon>Spermatophyta</taxon>
        <taxon>Magnoliopsida</taxon>
        <taxon>eudicotyledons</taxon>
        <taxon>Gunneridae</taxon>
        <taxon>Pentapetalae</taxon>
        <taxon>asterids</taxon>
        <taxon>campanulids</taxon>
        <taxon>Asterales</taxon>
        <taxon>Asteraceae</taxon>
        <taxon>Asteroideae</taxon>
        <taxon>Anthemideae</taxon>
        <taxon>Anthemidinae</taxon>
        <taxon>Tanacetum</taxon>
    </lineage>
</organism>
<dbReference type="EMBL" id="BKCJ011756341">
    <property type="protein sequence ID" value="GFD50352.1"/>
    <property type="molecule type" value="Genomic_DNA"/>
</dbReference>
<feature type="region of interest" description="Disordered" evidence="1">
    <location>
        <begin position="30"/>
        <end position="58"/>
    </location>
</feature>
<comment type="caution">
    <text evidence="2">The sequence shown here is derived from an EMBL/GenBank/DDBJ whole genome shotgun (WGS) entry which is preliminary data.</text>
</comment>
<protein>
    <submittedName>
        <fullName evidence="2">Uncharacterized protein</fullName>
    </submittedName>
</protein>
<accession>A0A699WRI7</accession>
<evidence type="ECO:0000256" key="1">
    <source>
        <dbReference type="SAM" id="MobiDB-lite"/>
    </source>
</evidence>
<feature type="non-terminal residue" evidence="2">
    <location>
        <position position="1"/>
    </location>
</feature>
<gene>
    <name evidence="2" type="ORF">Tci_922321</name>
</gene>
<dbReference type="AlphaFoldDB" id="A0A699WRI7"/>
<proteinExistence type="predicted"/>
<name>A0A699WRI7_TANCI</name>
<evidence type="ECO:0000313" key="2">
    <source>
        <dbReference type="EMBL" id="GFD50352.1"/>
    </source>
</evidence>